<evidence type="ECO:0000313" key="1">
    <source>
        <dbReference type="EMBL" id="KAJ9058718.1"/>
    </source>
</evidence>
<protein>
    <submittedName>
        <fullName evidence="1">Uncharacterized protein</fullName>
    </submittedName>
</protein>
<proteinExistence type="predicted"/>
<sequence length="525" mass="59619">MKGRRLLLLGMAVGWLRDPCLEVAREGIVKMEAALKCYDNFYLQEGFQAQTLRWLRKGLPLYGLVNEKKRSPERRLPSAVDLDAELSKLEQVSFALEWKFHHQVKEVFAKARDPNLFYDAGCFSSFTFHVPFPLVVQVEGGRTVVRVAYEISHSELLIQKWRQVGIDVLSYAGREVMEIEMVPALEYLESFAGANGGYFFNAALSRQVFRDGSWQFIVGNFAERNSPPSQSSIEFTLTGNEIVNGHVLVSVPSGFMDSYSFYRHLCLPRPFDLELPIIEALPSAKPSLLPEDKVEELFGSIGVFQSNINAALVISSFDNSNKWRKDLVEALEYLSQQRIENVILDLRSSTGDDICGSYVLLDYLFPDLPKKRFPIIFSPAVESFKEPFFLNYNRTCQFSIPTPKRTTPYKLKILTDGVCTKACSILVHGLIELSAIPTYILGNLEHKPSDHAGAIPYNLKLLEPPITNANLFFSLGQTTTSRNNEPRPLDYMFRLARHHLDYPLHPTLLYNKILNTNLSFIQVNL</sequence>
<name>A0ACC2S8X1_9FUNG</name>
<dbReference type="Proteomes" id="UP001165960">
    <property type="component" value="Unassembled WGS sequence"/>
</dbReference>
<gene>
    <name evidence="1" type="ORF">DSO57_1009551</name>
</gene>
<comment type="caution">
    <text evidence="1">The sequence shown here is derived from an EMBL/GenBank/DDBJ whole genome shotgun (WGS) entry which is preliminary data.</text>
</comment>
<organism evidence="1 2">
    <name type="scientific">Entomophthora muscae</name>
    <dbReference type="NCBI Taxonomy" id="34485"/>
    <lineage>
        <taxon>Eukaryota</taxon>
        <taxon>Fungi</taxon>
        <taxon>Fungi incertae sedis</taxon>
        <taxon>Zoopagomycota</taxon>
        <taxon>Entomophthoromycotina</taxon>
        <taxon>Entomophthoromycetes</taxon>
        <taxon>Entomophthorales</taxon>
        <taxon>Entomophthoraceae</taxon>
        <taxon>Entomophthora</taxon>
    </lineage>
</organism>
<keyword evidence="2" id="KW-1185">Reference proteome</keyword>
<evidence type="ECO:0000313" key="2">
    <source>
        <dbReference type="Proteomes" id="UP001165960"/>
    </source>
</evidence>
<reference evidence="1" key="1">
    <citation type="submission" date="2022-04" db="EMBL/GenBank/DDBJ databases">
        <title>Genome of the entomopathogenic fungus Entomophthora muscae.</title>
        <authorList>
            <person name="Elya C."/>
            <person name="Lovett B.R."/>
            <person name="Lee E."/>
            <person name="Macias A.M."/>
            <person name="Hajek A.E."/>
            <person name="De Bivort B.L."/>
            <person name="Kasson M.T."/>
            <person name="De Fine Licht H.H."/>
            <person name="Stajich J.E."/>
        </authorList>
    </citation>
    <scope>NUCLEOTIDE SEQUENCE</scope>
    <source>
        <strain evidence="1">Berkeley</strain>
    </source>
</reference>
<accession>A0ACC2S8X1</accession>
<dbReference type="EMBL" id="QTSX02005710">
    <property type="protein sequence ID" value="KAJ9058718.1"/>
    <property type="molecule type" value="Genomic_DNA"/>
</dbReference>